<dbReference type="GO" id="GO:0004190">
    <property type="term" value="F:aspartic-type endopeptidase activity"/>
    <property type="evidence" value="ECO:0007669"/>
    <property type="project" value="UniProtKB-KW"/>
</dbReference>
<evidence type="ECO:0000256" key="13">
    <source>
        <dbReference type="RuleBase" id="RU000454"/>
    </source>
</evidence>
<reference evidence="17" key="1">
    <citation type="journal article" date="2016" name="Genome Announc.">
        <title>Draft genome sequences of fungus Aspergillus calidoustus.</title>
        <authorList>
            <person name="Horn F."/>
            <person name="Linde J."/>
            <person name="Mattern D.J."/>
            <person name="Walther G."/>
            <person name="Guthke R."/>
            <person name="Scherlach K."/>
            <person name="Martin K."/>
            <person name="Brakhage A.A."/>
            <person name="Petzke L."/>
            <person name="Valiante V."/>
        </authorList>
    </citation>
    <scope>NUCLEOTIDE SEQUENCE [LARGE SCALE GENOMIC DNA]</scope>
    <source>
        <strain evidence="17">SF006504</strain>
    </source>
</reference>
<proteinExistence type="inferred from homology"/>
<dbReference type="InterPro" id="IPR021109">
    <property type="entry name" value="Peptidase_aspartic_dom_sf"/>
</dbReference>
<dbReference type="InterPro" id="IPR033121">
    <property type="entry name" value="PEPTIDASE_A1"/>
</dbReference>
<feature type="active site" evidence="12">
    <location>
        <position position="101"/>
    </location>
</feature>
<name>A0A0U5FVH4_ASPCI</name>
<dbReference type="CDD" id="cd06097">
    <property type="entry name" value="Aspergillopepsin_like"/>
    <property type="match status" value="1"/>
</dbReference>
<dbReference type="AlphaFoldDB" id="A0A0U5FVH4"/>
<comment type="catalytic activity">
    <reaction evidence="1">
        <text>Hydrolysis of proteins with broad specificity. Generally favors hydrophobic residues in P1 and P1', but also accepts Lys in P1, which leads to activation of trypsinogen. Does not clot milk.</text>
        <dbReference type="EC" id="3.4.23.18"/>
    </reaction>
</comment>
<dbReference type="PRINTS" id="PR00792">
    <property type="entry name" value="PEPSIN"/>
</dbReference>
<dbReference type="OrthoDB" id="2747330at2759"/>
<dbReference type="PANTHER" id="PTHR47966:SF2">
    <property type="entry name" value="ASPERGILLOPEPSIN-1-RELATED"/>
    <property type="match status" value="1"/>
</dbReference>
<dbReference type="SUPFAM" id="SSF50630">
    <property type="entry name" value="Acid proteases"/>
    <property type="match status" value="1"/>
</dbReference>
<dbReference type="FunFam" id="2.40.70.10:FF:000024">
    <property type="entry name" value="Endothiapepsin"/>
    <property type="match status" value="1"/>
</dbReference>
<feature type="signal peptide" evidence="14">
    <location>
        <begin position="1"/>
        <end position="20"/>
    </location>
</feature>
<evidence type="ECO:0000256" key="8">
    <source>
        <dbReference type="ARBA" id="ARBA00022750"/>
    </source>
</evidence>
<evidence type="ECO:0000256" key="1">
    <source>
        <dbReference type="ARBA" id="ARBA00000391"/>
    </source>
</evidence>
<dbReference type="GO" id="GO:0006508">
    <property type="term" value="P:proteolysis"/>
    <property type="evidence" value="ECO:0007669"/>
    <property type="project" value="UniProtKB-KW"/>
</dbReference>
<sequence>MVVFSKLATAVLGLAAVANAAPTATPRQGFTVNQLSRQAPKRSINLPGIYANALTKYGATVPTHVRDAAVHGSAVTTPEAEDLEYLTPVNVGGTVLNLDFDTGSADLWVFSEELPSAQQSGHSVYHPSDNATKMSGYSWSISYGDGSNARGDVYRDTVSIGGITARSQAVEAAQHISRQFLQDQNNDGLLGLAFSSINTVSPRAQTTWFDTVKSQLDAPLFAVTLKHQAPGSYDFGFIDQSKFKGDLTYTRIDSSEGFWMFPATAGTAQFNAIADTGTTLIMIDSTIAETYYSQVGGAQESYLYGGWVFPCSAHVPSFTITINGYDAVVPGDHINYAPVAQGSNTCFGGIQGNQGLSFSILGDVFLKSQYIVFDSHGPRLGIAPQA</sequence>
<organism evidence="16 17">
    <name type="scientific">Aspergillus calidoustus</name>
    <dbReference type="NCBI Taxonomy" id="454130"/>
    <lineage>
        <taxon>Eukaryota</taxon>
        <taxon>Fungi</taxon>
        <taxon>Dikarya</taxon>
        <taxon>Ascomycota</taxon>
        <taxon>Pezizomycotina</taxon>
        <taxon>Eurotiomycetes</taxon>
        <taxon>Eurotiomycetidae</taxon>
        <taxon>Eurotiales</taxon>
        <taxon>Aspergillaceae</taxon>
        <taxon>Aspergillus</taxon>
        <taxon>Aspergillus subgen. Nidulantes</taxon>
    </lineage>
</organism>
<feature type="chain" id="PRO_5006857329" description="Aspergillopepsin-1" evidence="14">
    <location>
        <begin position="21"/>
        <end position="386"/>
    </location>
</feature>
<evidence type="ECO:0000256" key="7">
    <source>
        <dbReference type="ARBA" id="ARBA00022670"/>
    </source>
</evidence>
<keyword evidence="17" id="KW-1185">Reference proteome</keyword>
<feature type="active site" evidence="12">
    <location>
        <position position="275"/>
    </location>
</feature>
<evidence type="ECO:0000313" key="16">
    <source>
        <dbReference type="EMBL" id="CEL03520.1"/>
    </source>
</evidence>
<keyword evidence="14" id="KW-0732">Signal</keyword>
<gene>
    <name evidence="16" type="ORF">ASPCAL04674</name>
</gene>
<evidence type="ECO:0000256" key="12">
    <source>
        <dbReference type="PIRSR" id="PIRSR601461-1"/>
    </source>
</evidence>
<evidence type="ECO:0000256" key="11">
    <source>
        <dbReference type="ARBA" id="ARBA00033457"/>
    </source>
</evidence>
<dbReference type="GO" id="GO:0005576">
    <property type="term" value="C:extracellular region"/>
    <property type="evidence" value="ECO:0007669"/>
    <property type="project" value="UniProtKB-SubCell"/>
</dbReference>
<protein>
    <recommendedName>
        <fullName evidence="5">Aspergillopepsin-1</fullName>
        <ecNumber evidence="4">3.4.23.18</ecNumber>
    </recommendedName>
    <alternativeName>
        <fullName evidence="10">Aspergillopepsin I</fullName>
    </alternativeName>
    <alternativeName>
        <fullName evidence="11">Aspergillopeptidase A</fullName>
    </alternativeName>
</protein>
<dbReference type="FunFam" id="2.40.70.10:FF:000026">
    <property type="entry name" value="Endothiapepsin"/>
    <property type="match status" value="1"/>
</dbReference>
<evidence type="ECO:0000256" key="6">
    <source>
        <dbReference type="ARBA" id="ARBA00022525"/>
    </source>
</evidence>
<evidence type="ECO:0000256" key="10">
    <source>
        <dbReference type="ARBA" id="ARBA00029931"/>
    </source>
</evidence>
<evidence type="ECO:0000313" key="17">
    <source>
        <dbReference type="Proteomes" id="UP000054771"/>
    </source>
</evidence>
<accession>A0A0U5FVH4</accession>
<feature type="domain" description="Peptidase A1" evidence="15">
    <location>
        <begin position="85"/>
        <end position="383"/>
    </location>
</feature>
<keyword evidence="7 13" id="KW-0645">Protease</keyword>
<keyword evidence="9 13" id="KW-0378">Hydrolase</keyword>
<evidence type="ECO:0000256" key="14">
    <source>
        <dbReference type="SAM" id="SignalP"/>
    </source>
</evidence>
<dbReference type="EMBL" id="CDMC01000003">
    <property type="protein sequence ID" value="CEL03520.1"/>
    <property type="molecule type" value="Genomic_DNA"/>
</dbReference>
<evidence type="ECO:0000259" key="15">
    <source>
        <dbReference type="PROSITE" id="PS51767"/>
    </source>
</evidence>
<dbReference type="PANTHER" id="PTHR47966">
    <property type="entry name" value="BETA-SITE APP-CLEAVING ENZYME, ISOFORM A-RELATED"/>
    <property type="match status" value="1"/>
</dbReference>
<evidence type="ECO:0000256" key="4">
    <source>
        <dbReference type="ARBA" id="ARBA00013210"/>
    </source>
</evidence>
<evidence type="ECO:0000256" key="3">
    <source>
        <dbReference type="ARBA" id="ARBA00007447"/>
    </source>
</evidence>
<dbReference type="InterPro" id="IPR034163">
    <property type="entry name" value="Aspergillopepsin-like_cat_dom"/>
</dbReference>
<dbReference type="Pfam" id="PF00026">
    <property type="entry name" value="Asp"/>
    <property type="match status" value="1"/>
</dbReference>
<dbReference type="InterPro" id="IPR001461">
    <property type="entry name" value="Aspartic_peptidase_A1"/>
</dbReference>
<dbReference type="OMA" id="DEEYIGN"/>
<comment type="subcellular location">
    <subcellularLocation>
        <location evidence="2">Secreted</location>
    </subcellularLocation>
</comment>
<evidence type="ECO:0000256" key="5">
    <source>
        <dbReference type="ARBA" id="ARBA00020252"/>
    </source>
</evidence>
<keyword evidence="8 13" id="KW-0064">Aspartyl protease</keyword>
<dbReference type="InterPro" id="IPR001969">
    <property type="entry name" value="Aspartic_peptidase_AS"/>
</dbReference>
<dbReference type="EC" id="3.4.23.18" evidence="4"/>
<evidence type="ECO:0000256" key="9">
    <source>
        <dbReference type="ARBA" id="ARBA00022801"/>
    </source>
</evidence>
<keyword evidence="6" id="KW-0964">Secreted</keyword>
<dbReference type="Proteomes" id="UP000054771">
    <property type="component" value="Unassembled WGS sequence"/>
</dbReference>
<comment type="similarity">
    <text evidence="3 13">Belongs to the peptidase A1 family.</text>
</comment>
<dbReference type="PROSITE" id="PS51767">
    <property type="entry name" value="PEPTIDASE_A1"/>
    <property type="match status" value="1"/>
</dbReference>
<dbReference type="STRING" id="454130.A0A0U5FVH4"/>
<evidence type="ECO:0000256" key="2">
    <source>
        <dbReference type="ARBA" id="ARBA00004613"/>
    </source>
</evidence>
<dbReference type="Gene3D" id="2.40.70.10">
    <property type="entry name" value="Acid Proteases"/>
    <property type="match status" value="2"/>
</dbReference>
<dbReference type="PROSITE" id="PS00141">
    <property type="entry name" value="ASP_PROTEASE"/>
    <property type="match status" value="1"/>
</dbReference>